<sequence length="368" mass="41055">MTISRALSRAHCAALCAALLSSCAGVPNTTDMHSPDPTTISEHIRCELRDAIIGLLNDRIGYNQGNEQKAAELTRDALYSYDPPDAKDDDDRDEKRAYHEAMAFDQFLTRDFDHMPDPDPELVQIVTTYSKMTIGYRFNFDITMTDTADSSLDLTSVFTRGTLATGFTATAIGVRQSQDAWNQFDRVDLLLTNLPTIRRCNSFRSNKTQPQHAGIVYPITGSLGLRSRIAGFVSKNQAGNLINEKTDLELLSGLPTKIVPSETINMIFTTTLRGGVNPQFKLAALTGSNITQAMLKAQRERKDIHSVTFVLQLPEVGALVAETRSAQEKRDRKNLEEQISSQQNQLDNEVRRQEKTNDIKTIINELSR</sequence>
<feature type="region of interest" description="Disordered" evidence="1">
    <location>
        <begin position="327"/>
        <end position="353"/>
    </location>
</feature>
<evidence type="ECO:0000313" key="4">
    <source>
        <dbReference type="Proteomes" id="UP001387293"/>
    </source>
</evidence>
<reference evidence="3 4" key="1">
    <citation type="submission" date="2022-12" db="EMBL/GenBank/DDBJ databases">
        <authorList>
            <person name="Muema E."/>
        </authorList>
    </citation>
    <scope>NUCLEOTIDE SEQUENCE [LARGE SCALE GENOMIC DNA]</scope>
    <source>
        <strain evidence="4">1326</strain>
    </source>
</reference>
<feature type="chain" id="PRO_5045176831" description="Lipoprotein" evidence="2">
    <location>
        <begin position="25"/>
        <end position="368"/>
    </location>
</feature>
<keyword evidence="4" id="KW-1185">Reference proteome</keyword>
<evidence type="ECO:0000313" key="3">
    <source>
        <dbReference type="EMBL" id="MEI9407656.1"/>
    </source>
</evidence>
<keyword evidence="2" id="KW-0732">Signal</keyword>
<name>A0ABU8KPM9_9HYPH</name>
<organism evidence="3 4">
    <name type="scientific">Mesorhizobium salmacidum</name>
    <dbReference type="NCBI Taxonomy" id="3015171"/>
    <lineage>
        <taxon>Bacteria</taxon>
        <taxon>Pseudomonadati</taxon>
        <taxon>Pseudomonadota</taxon>
        <taxon>Alphaproteobacteria</taxon>
        <taxon>Hyphomicrobiales</taxon>
        <taxon>Phyllobacteriaceae</taxon>
        <taxon>Mesorhizobium</taxon>
    </lineage>
</organism>
<dbReference type="PROSITE" id="PS51257">
    <property type="entry name" value="PROKAR_LIPOPROTEIN"/>
    <property type="match status" value="1"/>
</dbReference>
<dbReference type="EMBL" id="JAPYKS010000001">
    <property type="protein sequence ID" value="MEI9407656.1"/>
    <property type="molecule type" value="Genomic_DNA"/>
</dbReference>
<feature type="compositionally biased region" description="Polar residues" evidence="1">
    <location>
        <begin position="337"/>
        <end position="347"/>
    </location>
</feature>
<evidence type="ECO:0000256" key="1">
    <source>
        <dbReference type="SAM" id="MobiDB-lite"/>
    </source>
</evidence>
<feature type="signal peptide" evidence="2">
    <location>
        <begin position="1"/>
        <end position="24"/>
    </location>
</feature>
<gene>
    <name evidence="3" type="ORF">O7A60_02535</name>
</gene>
<proteinExistence type="predicted"/>
<accession>A0ABU8KPM9</accession>
<dbReference type="Proteomes" id="UP001387293">
    <property type="component" value="Unassembled WGS sequence"/>
</dbReference>
<evidence type="ECO:0008006" key="5">
    <source>
        <dbReference type="Google" id="ProtNLM"/>
    </source>
</evidence>
<protein>
    <recommendedName>
        <fullName evidence="5">Lipoprotein</fullName>
    </recommendedName>
</protein>
<feature type="region of interest" description="Disordered" evidence="1">
    <location>
        <begin position="76"/>
        <end position="95"/>
    </location>
</feature>
<comment type="caution">
    <text evidence="3">The sequence shown here is derived from an EMBL/GenBank/DDBJ whole genome shotgun (WGS) entry which is preliminary data.</text>
</comment>
<feature type="compositionally biased region" description="Basic and acidic residues" evidence="1">
    <location>
        <begin position="327"/>
        <end position="336"/>
    </location>
</feature>
<evidence type="ECO:0000256" key="2">
    <source>
        <dbReference type="SAM" id="SignalP"/>
    </source>
</evidence>
<dbReference type="RefSeq" id="WP_337104863.1">
    <property type="nucleotide sequence ID" value="NZ_JAPYKS010000001.1"/>
</dbReference>